<comment type="caution">
    <text evidence="2">The sequence shown here is derived from an EMBL/GenBank/DDBJ whole genome shotgun (WGS) entry which is preliminary data.</text>
</comment>
<dbReference type="SUPFAM" id="SSF46689">
    <property type="entry name" value="Homeodomain-like"/>
    <property type="match status" value="1"/>
</dbReference>
<evidence type="ECO:0000313" key="2">
    <source>
        <dbReference type="EMBL" id="MBO2440511.1"/>
    </source>
</evidence>
<dbReference type="RefSeq" id="WP_208268910.1">
    <property type="nucleotide sequence ID" value="NZ_BAAAGM010000078.1"/>
</dbReference>
<evidence type="ECO:0000313" key="3">
    <source>
        <dbReference type="Proteomes" id="UP000666915"/>
    </source>
</evidence>
<name>A0ABS3R316_9ACTN</name>
<dbReference type="EMBL" id="JAGEOK010000015">
    <property type="protein sequence ID" value="MBO2440511.1"/>
    <property type="molecule type" value="Genomic_DNA"/>
</dbReference>
<reference evidence="2 3" key="1">
    <citation type="submission" date="2021-03" db="EMBL/GenBank/DDBJ databases">
        <authorList>
            <person name="Kanchanasin P."/>
            <person name="Saeng-In P."/>
            <person name="Phongsopitanun W."/>
            <person name="Yuki M."/>
            <person name="Kudo T."/>
            <person name="Ohkuma M."/>
            <person name="Tanasupawat S."/>
        </authorList>
    </citation>
    <scope>NUCLEOTIDE SEQUENCE [LARGE SCALE GENOMIC DNA]</scope>
    <source>
        <strain evidence="2 3">L46</strain>
    </source>
</reference>
<feature type="compositionally biased region" description="Low complexity" evidence="1">
    <location>
        <begin position="37"/>
        <end position="58"/>
    </location>
</feature>
<gene>
    <name evidence="2" type="ORF">J4557_23570</name>
</gene>
<feature type="region of interest" description="Disordered" evidence="1">
    <location>
        <begin position="33"/>
        <end position="58"/>
    </location>
</feature>
<organism evidence="2 3">
    <name type="scientific">Actinomadura nitritigenes</name>
    <dbReference type="NCBI Taxonomy" id="134602"/>
    <lineage>
        <taxon>Bacteria</taxon>
        <taxon>Bacillati</taxon>
        <taxon>Actinomycetota</taxon>
        <taxon>Actinomycetes</taxon>
        <taxon>Streptosporangiales</taxon>
        <taxon>Thermomonosporaceae</taxon>
        <taxon>Actinomadura</taxon>
    </lineage>
</organism>
<sequence>MGDEEQIIAVATRPFAELGFDSTGIDLIADAAGAGGSSRAAPTRSSASATTCTSSPTA</sequence>
<dbReference type="InterPro" id="IPR009057">
    <property type="entry name" value="Homeodomain-like_sf"/>
</dbReference>
<dbReference type="Proteomes" id="UP000666915">
    <property type="component" value="Unassembled WGS sequence"/>
</dbReference>
<accession>A0ABS3R316</accession>
<proteinExistence type="predicted"/>
<evidence type="ECO:0000256" key="1">
    <source>
        <dbReference type="SAM" id="MobiDB-lite"/>
    </source>
</evidence>
<keyword evidence="3" id="KW-1185">Reference proteome</keyword>
<protein>
    <submittedName>
        <fullName evidence="2">TetR family transcriptional regulator</fullName>
    </submittedName>
</protein>
<dbReference type="Gene3D" id="1.10.10.60">
    <property type="entry name" value="Homeodomain-like"/>
    <property type="match status" value="1"/>
</dbReference>